<gene>
    <name evidence="1" type="ORF">BDK61_4307</name>
</gene>
<evidence type="ECO:0000313" key="1">
    <source>
        <dbReference type="EMBL" id="RKS75790.1"/>
    </source>
</evidence>
<organism evidence="1 2">
    <name type="scientific">Haloarcula quadrata</name>
    <dbReference type="NCBI Taxonomy" id="182779"/>
    <lineage>
        <taxon>Archaea</taxon>
        <taxon>Methanobacteriati</taxon>
        <taxon>Methanobacteriota</taxon>
        <taxon>Stenosarchaea group</taxon>
        <taxon>Halobacteria</taxon>
        <taxon>Halobacteriales</taxon>
        <taxon>Haloarculaceae</taxon>
        <taxon>Haloarcula</taxon>
    </lineage>
</organism>
<name>A0A495QQL5_9EURY</name>
<comment type="caution">
    <text evidence="1">The sequence shown here is derived from an EMBL/GenBank/DDBJ whole genome shotgun (WGS) entry which is preliminary data.</text>
</comment>
<accession>A0A495QQL5</accession>
<dbReference type="AlphaFoldDB" id="A0A495QQL5"/>
<sequence>MKDLETGETREATPKVDISSVIEKEAIRLNTTEGDVSEGRNVERDTLLQDFIPTFAADNLLNYVKREFND</sequence>
<dbReference type="RefSeq" id="WP_007189983.1">
    <property type="nucleotide sequence ID" value="NZ_RBWW01000003.1"/>
</dbReference>
<dbReference type="EMBL" id="RBWW01000003">
    <property type="protein sequence ID" value="RKS75790.1"/>
    <property type="molecule type" value="Genomic_DNA"/>
</dbReference>
<proteinExistence type="predicted"/>
<evidence type="ECO:0000313" key="2">
    <source>
        <dbReference type="Proteomes" id="UP000268233"/>
    </source>
</evidence>
<keyword evidence="2" id="KW-1185">Reference proteome</keyword>
<reference evidence="1 2" key="1">
    <citation type="submission" date="2018-10" db="EMBL/GenBank/DDBJ databases">
        <title>Genomic Encyclopedia of Archaeal and Bacterial Type Strains, Phase II (KMG-II): from individual species to whole genera.</title>
        <authorList>
            <person name="Goeker M."/>
        </authorList>
    </citation>
    <scope>NUCLEOTIDE SEQUENCE [LARGE SCALE GENOMIC DNA]</scope>
    <source>
        <strain evidence="1 2">DSM 11927</strain>
    </source>
</reference>
<protein>
    <submittedName>
        <fullName evidence="1">Uncharacterized protein</fullName>
    </submittedName>
</protein>
<dbReference type="Proteomes" id="UP000268233">
    <property type="component" value="Unassembled WGS sequence"/>
</dbReference>